<dbReference type="Gene3D" id="3.40.50.1820">
    <property type="entry name" value="alpha/beta hydrolase"/>
    <property type="match status" value="1"/>
</dbReference>
<dbReference type="SUPFAM" id="SSF53474">
    <property type="entry name" value="alpha/beta-Hydrolases"/>
    <property type="match status" value="1"/>
</dbReference>
<dbReference type="AlphaFoldDB" id="A0A1X1WCW5"/>
<dbReference type="RefSeq" id="WP_110808724.1">
    <property type="nucleotide sequence ID" value="NZ_LQPC01000047.1"/>
</dbReference>
<accession>A0A1X1WCW5</accession>
<evidence type="ECO:0000313" key="2">
    <source>
        <dbReference type="EMBL" id="ORV84443.1"/>
    </source>
</evidence>
<reference evidence="2 3" key="1">
    <citation type="submission" date="2016-01" db="EMBL/GenBank/DDBJ databases">
        <title>The new phylogeny of the genus Mycobacterium.</title>
        <authorList>
            <person name="Tarcisio F."/>
            <person name="Conor M."/>
            <person name="Antonella G."/>
            <person name="Elisabetta G."/>
            <person name="Giulia F.S."/>
            <person name="Sara T."/>
            <person name="Anna F."/>
            <person name="Clotilde B."/>
            <person name="Roberto B."/>
            <person name="Veronica D.S."/>
            <person name="Fabio R."/>
            <person name="Monica P."/>
            <person name="Olivier J."/>
            <person name="Enrico T."/>
            <person name="Nicola S."/>
        </authorList>
    </citation>
    <scope>NUCLEOTIDE SEQUENCE [LARGE SCALE GENOMIC DNA]</scope>
    <source>
        <strain evidence="2 3">DSM 45541</strain>
    </source>
</reference>
<proteinExistence type="predicted"/>
<gene>
    <name evidence="2" type="ORF">AWC12_23685</name>
</gene>
<sequence>MGAVDGIDGSAHPRIRAADEGIVAAPTATLLTVNGTGVADPFGAGFPADLARALLTQAEGMWKWQPVGYPAAAFPMGPSVCVGRAALCAQIRRHPGPVALSGYSQGALIVGTVWRDDILAADGVLHHRLDDVAAIVNYGDPMRCPGVANGNAFAGQPLPRNINGFVSGGIAGPGNLTPEQTPDFLLSFANDGDHYTCAPTGLDPWKKETELGHQERIIFDAVQDATVATVSAIATAVAEMLDEPVERIVPRVRSIADGAFFLGSGAGGPHARYDIAPAVRFLTEAGANLRVRALIDAEMPPAL</sequence>
<comment type="caution">
    <text evidence="2">The sequence shown here is derived from an EMBL/GenBank/DDBJ whole genome shotgun (WGS) entry which is preliminary data.</text>
</comment>
<evidence type="ECO:0000313" key="3">
    <source>
        <dbReference type="Proteomes" id="UP000193622"/>
    </source>
</evidence>
<keyword evidence="1" id="KW-0378">Hydrolase</keyword>
<evidence type="ECO:0000256" key="1">
    <source>
        <dbReference type="ARBA" id="ARBA00022801"/>
    </source>
</evidence>
<dbReference type="InterPro" id="IPR029058">
    <property type="entry name" value="AB_hydrolase_fold"/>
</dbReference>
<dbReference type="EMBL" id="LQPC01000047">
    <property type="protein sequence ID" value="ORV84443.1"/>
    <property type="molecule type" value="Genomic_DNA"/>
</dbReference>
<dbReference type="Gene3D" id="1.10.10.1120">
    <property type="entry name" value="Lysin B, C-terminal linker domain"/>
    <property type="match status" value="1"/>
</dbReference>
<dbReference type="SMART" id="SM01110">
    <property type="entry name" value="Cutinase"/>
    <property type="match status" value="1"/>
</dbReference>
<dbReference type="Proteomes" id="UP000193622">
    <property type="component" value="Unassembled WGS sequence"/>
</dbReference>
<organism evidence="2 3">
    <name type="scientific">Mycolicibacterium iranicum</name>
    <name type="common">Mycobacterium iranicum</name>
    <dbReference type="NCBI Taxonomy" id="912594"/>
    <lineage>
        <taxon>Bacteria</taxon>
        <taxon>Bacillati</taxon>
        <taxon>Actinomycetota</taxon>
        <taxon>Actinomycetes</taxon>
        <taxon>Mycobacteriales</taxon>
        <taxon>Mycobacteriaceae</taxon>
        <taxon>Mycolicibacterium</taxon>
    </lineage>
</organism>
<evidence type="ECO:0008006" key="4">
    <source>
        <dbReference type="Google" id="ProtNLM"/>
    </source>
</evidence>
<name>A0A1X1WCW5_MYCIR</name>
<dbReference type="InterPro" id="IPR000675">
    <property type="entry name" value="Cutinase/axe"/>
</dbReference>
<dbReference type="InterPro" id="IPR041855">
    <property type="entry name" value="Lysin_B_C_ter"/>
</dbReference>
<protein>
    <recommendedName>
        <fullName evidence="4">PE-PPE domain-containing protein</fullName>
    </recommendedName>
</protein>
<dbReference type="GO" id="GO:0016787">
    <property type="term" value="F:hydrolase activity"/>
    <property type="evidence" value="ECO:0007669"/>
    <property type="project" value="UniProtKB-KW"/>
</dbReference>